<evidence type="ECO:0000313" key="2">
    <source>
        <dbReference type="Proteomes" id="UP001626536"/>
    </source>
</evidence>
<reference evidence="1 2" key="1">
    <citation type="submission" date="2023-10" db="EMBL/GenBank/DDBJ databases">
        <title>Novel methanotroph of the genus Methylocapsa from a subarctic wetland.</title>
        <authorList>
            <person name="Belova S.E."/>
            <person name="Oshkin I.Y."/>
            <person name="Miroshnikov K."/>
            <person name="Dedysh S.N."/>
        </authorList>
    </citation>
    <scope>NUCLEOTIDE SEQUENCE [LARGE SCALE GENOMIC DNA]</scope>
    <source>
        <strain evidence="1 2">RX1</strain>
    </source>
</reference>
<name>A0ABZ0HR67_9HYPH</name>
<proteinExistence type="predicted"/>
<organism evidence="1 2">
    <name type="scientific">Methylocapsa polymorpha</name>
    <dbReference type="NCBI Taxonomy" id="3080828"/>
    <lineage>
        <taxon>Bacteria</taxon>
        <taxon>Pseudomonadati</taxon>
        <taxon>Pseudomonadota</taxon>
        <taxon>Alphaproteobacteria</taxon>
        <taxon>Hyphomicrobiales</taxon>
        <taxon>Beijerinckiaceae</taxon>
        <taxon>Methylocapsa</taxon>
    </lineage>
</organism>
<keyword evidence="2" id="KW-1185">Reference proteome</keyword>
<sequence>MTSAASGTSQDEEALIHEAQANFASFFRWVGILNEMIQKEIGPKFGLVVNNPDVNVAERKVSGTLDASRPGKPGLSIPFSIVGDRISFSHEKFALTDKLTGEKISEFTVKATDDVNRILSDVVQDFIG</sequence>
<dbReference type="EMBL" id="CP136862">
    <property type="protein sequence ID" value="WOJ89683.1"/>
    <property type="molecule type" value="Genomic_DNA"/>
</dbReference>
<dbReference type="RefSeq" id="WP_407339127.1">
    <property type="nucleotide sequence ID" value="NZ_CP136862.1"/>
</dbReference>
<protein>
    <submittedName>
        <fullName evidence="1">Uncharacterized protein</fullName>
    </submittedName>
</protein>
<evidence type="ECO:0000313" key="1">
    <source>
        <dbReference type="EMBL" id="WOJ89683.1"/>
    </source>
</evidence>
<gene>
    <name evidence="1" type="ORF">RZS28_18185</name>
</gene>
<dbReference type="Proteomes" id="UP001626536">
    <property type="component" value="Chromosome"/>
</dbReference>
<accession>A0ABZ0HR67</accession>